<gene>
    <name evidence="5" type="ORF">RMONA_02745</name>
</gene>
<dbReference type="RefSeq" id="WP_023507474.1">
    <property type="nucleotide sequence ID" value="NZ_LN794217.1"/>
</dbReference>
<dbReference type="STRING" id="109232.RMONA_02745"/>
<dbReference type="InterPro" id="IPR044946">
    <property type="entry name" value="Restrct_endonuc_typeI_TRD_sf"/>
</dbReference>
<feature type="domain" description="Type I restriction modification DNA specificity" evidence="4">
    <location>
        <begin position="16"/>
        <end position="142"/>
    </location>
</feature>
<dbReference type="AlphaFoldDB" id="A0A0B7J3R5"/>
<evidence type="ECO:0000259" key="4">
    <source>
        <dbReference type="Pfam" id="PF01420"/>
    </source>
</evidence>
<organism evidence="5 6">
    <name type="scientific">Rickettsia monacensis</name>
    <dbReference type="NCBI Taxonomy" id="109232"/>
    <lineage>
        <taxon>Bacteria</taxon>
        <taxon>Pseudomonadati</taxon>
        <taxon>Pseudomonadota</taxon>
        <taxon>Alphaproteobacteria</taxon>
        <taxon>Rickettsiales</taxon>
        <taxon>Rickettsiaceae</taxon>
        <taxon>Rickettsieae</taxon>
        <taxon>Rickettsia</taxon>
        <taxon>spotted fever group</taxon>
    </lineage>
</organism>
<dbReference type="PANTHER" id="PTHR30408:SF12">
    <property type="entry name" value="TYPE I RESTRICTION ENZYME MJAVIII SPECIFICITY SUBUNIT"/>
    <property type="match status" value="1"/>
</dbReference>
<evidence type="ECO:0000256" key="2">
    <source>
        <dbReference type="ARBA" id="ARBA00022747"/>
    </source>
</evidence>
<comment type="similarity">
    <text evidence="1">Belongs to the type-I restriction system S methylase family.</text>
</comment>
<evidence type="ECO:0000313" key="6">
    <source>
        <dbReference type="Proteomes" id="UP000018149"/>
    </source>
</evidence>
<evidence type="ECO:0000256" key="1">
    <source>
        <dbReference type="ARBA" id="ARBA00010923"/>
    </source>
</evidence>
<dbReference type="Proteomes" id="UP000018149">
    <property type="component" value="Chromosome I"/>
</dbReference>
<proteinExistence type="inferred from homology"/>
<dbReference type="Gene3D" id="3.90.220.20">
    <property type="entry name" value="DNA methylase specificity domains"/>
    <property type="match status" value="1"/>
</dbReference>
<sequence>MVYLRRFGKWGKRLKLNNLITEKALEETSVKLLPTNTILLSCTATIGKVAFSKIPLTTNQQINWLVIKEEYADQILPKFLFYTCKSLEQKLLDICTTQTTKYISITKLDEIAIFLPPIEEQQKIVEELDSYQKIIDGAKQIIDNWKPSFEINKQWKIKLVTFVITKCSMVFHKT</sequence>
<dbReference type="HOGENOM" id="CLU_1538900_0_0_5"/>
<accession>A0A0B7J3R5</accession>
<dbReference type="InterPro" id="IPR052021">
    <property type="entry name" value="Type-I_RS_S_subunit"/>
</dbReference>
<protein>
    <submittedName>
        <fullName evidence="5">EcoKI restriction-modification system protein HsdS</fullName>
    </submittedName>
</protein>
<dbReference type="SUPFAM" id="SSF116734">
    <property type="entry name" value="DNA methylase specificity domain"/>
    <property type="match status" value="1"/>
</dbReference>
<keyword evidence="3" id="KW-0238">DNA-binding</keyword>
<dbReference type="GO" id="GO:0003677">
    <property type="term" value="F:DNA binding"/>
    <property type="evidence" value="ECO:0007669"/>
    <property type="project" value="UniProtKB-KW"/>
</dbReference>
<dbReference type="GO" id="GO:0009307">
    <property type="term" value="P:DNA restriction-modification system"/>
    <property type="evidence" value="ECO:0007669"/>
    <property type="project" value="UniProtKB-KW"/>
</dbReference>
<dbReference type="Pfam" id="PF01420">
    <property type="entry name" value="Methylase_S"/>
    <property type="match status" value="1"/>
</dbReference>
<keyword evidence="2" id="KW-0680">Restriction system</keyword>
<evidence type="ECO:0000256" key="3">
    <source>
        <dbReference type="ARBA" id="ARBA00023125"/>
    </source>
</evidence>
<dbReference type="KEGG" id="rmc:RMONA_02745"/>
<name>A0A0B7J3R5_9RICK</name>
<reference evidence="5 6" key="1">
    <citation type="submission" date="2015-01" db="EMBL/GenBank/DDBJ databases">
        <title>Draft genome sequence of Rickettsia monacensis strain IrR/Munich.</title>
        <authorList>
            <person name="Felsheim R.F."/>
            <person name="Johnson S.L."/>
            <person name="Kurtti T.J."/>
            <person name="Munderloh U.G."/>
        </authorList>
    </citation>
    <scope>NUCLEOTIDE SEQUENCE [LARGE SCALE GENOMIC DNA]</scope>
    <source>
        <strain evidence="5 6">IrR/Munich</strain>
    </source>
</reference>
<keyword evidence="6" id="KW-1185">Reference proteome</keyword>
<dbReference type="EMBL" id="LN794217">
    <property type="protein sequence ID" value="CEO16949.1"/>
    <property type="molecule type" value="Genomic_DNA"/>
</dbReference>
<dbReference type="InterPro" id="IPR000055">
    <property type="entry name" value="Restrct_endonuc_typeI_TRD"/>
</dbReference>
<dbReference type="PANTHER" id="PTHR30408">
    <property type="entry name" value="TYPE-1 RESTRICTION ENZYME ECOKI SPECIFICITY PROTEIN"/>
    <property type="match status" value="1"/>
</dbReference>
<evidence type="ECO:0000313" key="5">
    <source>
        <dbReference type="EMBL" id="CEO16949.1"/>
    </source>
</evidence>